<proteinExistence type="inferred from homology"/>
<evidence type="ECO:0000256" key="5">
    <source>
        <dbReference type="ARBA" id="ARBA00023004"/>
    </source>
</evidence>
<dbReference type="Pfam" id="PF14226">
    <property type="entry name" value="DIOX_N"/>
    <property type="match status" value="1"/>
</dbReference>
<dbReference type="SUPFAM" id="SSF51197">
    <property type="entry name" value="Clavaminate synthase-like"/>
    <property type="match status" value="1"/>
</dbReference>
<dbReference type="Gramene" id="TraesLDM5B03G03029030.1">
    <property type="protein sequence ID" value="TraesLDM5B03G03029030.1.CDS1"/>
    <property type="gene ID" value="TraesLDM5B03G03029030"/>
</dbReference>
<evidence type="ECO:0000256" key="4">
    <source>
        <dbReference type="ARBA" id="ARBA00023002"/>
    </source>
</evidence>
<dbReference type="Gramene" id="TraesCS5B03G1369200.1">
    <property type="protein sequence ID" value="TraesCS5B03G1369200.1.CDS1"/>
    <property type="gene ID" value="TraesCS5B03G1369200"/>
</dbReference>
<dbReference type="Proteomes" id="UP000019116">
    <property type="component" value="Chromosome 5B"/>
</dbReference>
<dbReference type="OrthoDB" id="288590at2759"/>
<keyword evidence="5 6" id="KW-0408">Iron</keyword>
<dbReference type="Gramene" id="TraesLACUn03G04535730.1">
    <property type="protein sequence ID" value="TraesLACUn03G04535730.1.CDS1"/>
    <property type="gene ID" value="TraesLACUn03G04535730"/>
</dbReference>
<feature type="domain" description="Fe2OG dioxygenase" evidence="7">
    <location>
        <begin position="201"/>
        <end position="308"/>
    </location>
</feature>
<evidence type="ECO:0000313" key="8">
    <source>
        <dbReference type="EnsemblPlants" id="TraesCS5B02G565900.1.cds1"/>
    </source>
</evidence>
<dbReference type="FunFam" id="2.60.120.330:FF:000005">
    <property type="entry name" value="1-aminocyclopropane-1-carboxylate oxidase homolog 1"/>
    <property type="match status" value="1"/>
</dbReference>
<dbReference type="Gramene" id="TraesMACUn03G04569260.1">
    <property type="protein sequence ID" value="TraesMACUn03G04569260.1.CDS1"/>
    <property type="gene ID" value="TraesMACUn03G04569260"/>
</dbReference>
<dbReference type="Gramene" id="TraesSTAUn03G04545790.1">
    <property type="protein sequence ID" value="TraesSTAUn03G04545790.1.CDS1"/>
    <property type="gene ID" value="TraesSTAUn03G04545790"/>
</dbReference>
<dbReference type="Gramene" id="TraesLACUn03G04511120.1">
    <property type="protein sequence ID" value="TraesLACUn03G04511120.1.CDS1"/>
    <property type="gene ID" value="TraesLACUn03G04511120"/>
</dbReference>
<dbReference type="RefSeq" id="XP_044394494.1">
    <property type="nucleotide sequence ID" value="XM_044538559.1"/>
</dbReference>
<protein>
    <recommendedName>
        <fullName evidence="7">Fe2OG dioxygenase domain-containing protein</fullName>
    </recommendedName>
</protein>
<dbReference type="Gramene" id="TraesLAC5B03G02979110.1">
    <property type="protein sequence ID" value="TraesLAC5B03G02979110.1.CDS1"/>
    <property type="gene ID" value="TraesLAC5B03G02979110"/>
</dbReference>
<evidence type="ECO:0000256" key="2">
    <source>
        <dbReference type="ARBA" id="ARBA00008056"/>
    </source>
</evidence>
<dbReference type="PANTHER" id="PTHR10209:SF448">
    <property type="entry name" value="FE2OG DIOXYGENASE DOMAIN-CONTAINING PROTEIN"/>
    <property type="match status" value="1"/>
</dbReference>
<comment type="similarity">
    <text evidence="2 6">Belongs to the iron/ascorbate-dependent oxidoreductase family.</text>
</comment>
<dbReference type="SMR" id="A0A3B6LZ03"/>
<dbReference type="Gramene" id="TraesJAG5B03G03021780.1">
    <property type="protein sequence ID" value="TraesJAG5B03G03021780.1.CDS1"/>
    <property type="gene ID" value="TraesJAG5B03G03021780"/>
</dbReference>
<dbReference type="Gramene" id="TraesLACUn03G04536070.1">
    <property type="protein sequence ID" value="TraesLACUn03G04536070.1.CDS1"/>
    <property type="gene ID" value="TraesLACUn03G04536070"/>
</dbReference>
<dbReference type="GeneID" id="123117891"/>
<accession>A0A3B6LZ03</accession>
<keyword evidence="9" id="KW-1185">Reference proteome</keyword>
<dbReference type="Gramene" id="TraesPARA_EIv1.0_2661400.1">
    <property type="protein sequence ID" value="TraesPARA_EIv1.0_2661400.1.CDS1"/>
    <property type="gene ID" value="TraesPARA_EIv1.0_2661400"/>
</dbReference>
<evidence type="ECO:0000256" key="3">
    <source>
        <dbReference type="ARBA" id="ARBA00022723"/>
    </source>
</evidence>
<dbReference type="Gramene" id="TraesROB_scaffold_037452_01G000100.1">
    <property type="protein sequence ID" value="TraesROB_scaffold_037452_01G000100.1"/>
    <property type="gene ID" value="TraesROB_scaffold_037452_01G000100"/>
</dbReference>
<dbReference type="Gramene" id="TraesSYM7B03G03996950.1">
    <property type="protein sequence ID" value="TraesSYM7B03G03996950.1.CDS1"/>
    <property type="gene ID" value="TraesSYM7B03G03996950"/>
</dbReference>
<dbReference type="AlphaFoldDB" id="A0A3B6LZ03"/>
<dbReference type="Gramene" id="TraesRN5B0101340200.1">
    <property type="protein sequence ID" value="TraesRN5B0101340200.1"/>
    <property type="gene ID" value="TraesRN5B0101340200"/>
</dbReference>
<dbReference type="OMA" id="IMHENQW"/>
<dbReference type="InterPro" id="IPR026992">
    <property type="entry name" value="DIOX_N"/>
</dbReference>
<sequence length="358" mass="39310">MAFDFDHERLCALKAFDETKAGVKGLVDAGITAIPSIFHHPPESFAPLAPFSTDVAIPVIDLSGRRSEVVSTVKAAIEKLGFFLVVNHGVPEVAMSNMLSVVRGFHEEPAEAKEIYYTRDEERQVKYSGNADLFRSPAAKWRDTMYINDADRLAEEILPPVCRGVVPEYTRLMRQLGRFLFGIVSEALGLQRGYMEDETGCLDALLLGCHYYPACPEPHLTLGAVRHSDASFLTVVLQDGVYGGLQLLVDDNKQQKVWVKVPAVAGALAVNVGDFLQLVSNDKFKSVVHRVVSNSVGPRLSVVCFFRANMATLCEPVVVDGSGPPRYRTIKAEELFGSSRTTLKSASSSQTALDYLRL</sequence>
<dbReference type="Pfam" id="PF03171">
    <property type="entry name" value="2OG-FeII_Oxy"/>
    <property type="match status" value="1"/>
</dbReference>
<dbReference type="Gramene" id="TraesNOR5B03G03052200.1">
    <property type="protein sequence ID" value="TraesNOR5B03G03052200.1.CDS1"/>
    <property type="gene ID" value="TraesNOR5B03G03052200"/>
</dbReference>
<dbReference type="InterPro" id="IPR005123">
    <property type="entry name" value="Oxoglu/Fe-dep_dioxygenase_dom"/>
</dbReference>
<dbReference type="GO" id="GO:0046872">
    <property type="term" value="F:metal ion binding"/>
    <property type="evidence" value="ECO:0007669"/>
    <property type="project" value="UniProtKB-KW"/>
</dbReference>
<dbReference type="InterPro" id="IPR027443">
    <property type="entry name" value="IPNS-like_sf"/>
</dbReference>
<gene>
    <name evidence="8" type="primary">LOC123117891</name>
</gene>
<evidence type="ECO:0000313" key="9">
    <source>
        <dbReference type="Proteomes" id="UP000019116"/>
    </source>
</evidence>
<organism evidence="8">
    <name type="scientific">Triticum aestivum</name>
    <name type="common">Wheat</name>
    <dbReference type="NCBI Taxonomy" id="4565"/>
    <lineage>
        <taxon>Eukaryota</taxon>
        <taxon>Viridiplantae</taxon>
        <taxon>Streptophyta</taxon>
        <taxon>Embryophyta</taxon>
        <taxon>Tracheophyta</taxon>
        <taxon>Spermatophyta</taxon>
        <taxon>Magnoliopsida</taxon>
        <taxon>Liliopsida</taxon>
        <taxon>Poales</taxon>
        <taxon>Poaceae</taxon>
        <taxon>BOP clade</taxon>
        <taxon>Pooideae</taxon>
        <taxon>Triticodae</taxon>
        <taxon>Triticeae</taxon>
        <taxon>Triticinae</taxon>
        <taxon>Triticum</taxon>
    </lineage>
</organism>
<dbReference type="InterPro" id="IPR044861">
    <property type="entry name" value="IPNS-like_FE2OG_OXY"/>
</dbReference>
<dbReference type="Gramene" id="TraesARI7B03G04345070.1">
    <property type="protein sequence ID" value="TraesARI7B03G04345070.1.CDS1"/>
    <property type="gene ID" value="TraesARI7B03G04345070"/>
</dbReference>
<name>A0A3B6LZ03_WHEAT</name>
<dbReference type="Gramene" id="TraesMACUn03G04569180.1">
    <property type="protein sequence ID" value="TraesMACUn03G04569180.1.CDS1"/>
    <property type="gene ID" value="TraesMACUn03G04569180"/>
</dbReference>
<dbReference type="Gramene" id="TraesCS5B02G565900.1">
    <property type="protein sequence ID" value="TraesCS5B02G565900.1.cds1"/>
    <property type="gene ID" value="TraesCS5B02G565900"/>
</dbReference>
<evidence type="ECO:0000256" key="1">
    <source>
        <dbReference type="ARBA" id="ARBA00001962"/>
    </source>
</evidence>
<dbReference type="Gramene" id="TraesMACUn03G04545880.1">
    <property type="protein sequence ID" value="TraesMACUn03G04545880.1.CDS1"/>
    <property type="gene ID" value="TraesMACUn03G04545880"/>
</dbReference>
<dbReference type="GO" id="GO:0051213">
    <property type="term" value="F:dioxygenase activity"/>
    <property type="evidence" value="ECO:0007669"/>
    <property type="project" value="UniProtKB-ARBA"/>
</dbReference>
<dbReference type="Gramene" id="TraesWEE_scaffold_095028_01G000100.1">
    <property type="protein sequence ID" value="TraesWEE_scaffold_095028_01G000100.1"/>
    <property type="gene ID" value="TraesWEE_scaffold_095028_01G000100"/>
</dbReference>
<evidence type="ECO:0000256" key="6">
    <source>
        <dbReference type="RuleBase" id="RU003682"/>
    </source>
</evidence>
<dbReference type="Gramene" id="TraesCAD_scaffold_087811_01G000300.1">
    <property type="protein sequence ID" value="TraesCAD_scaffold_087811_01G000300.1"/>
    <property type="gene ID" value="TraesCAD_scaffold_087811_01G000300"/>
</dbReference>
<dbReference type="Gramene" id="TraesJUL5B03G03046830.1">
    <property type="protein sequence ID" value="TraesJUL5B03G03046830.1.CDS1"/>
    <property type="gene ID" value="TraesJUL5B03G03046830"/>
</dbReference>
<dbReference type="Gramene" id="TraesKAR5B01G0472550.1">
    <property type="protein sequence ID" value="cds.TraesKAR5B01G0472550.1"/>
    <property type="gene ID" value="TraesKAR5B01G0472550"/>
</dbReference>
<dbReference type="PANTHER" id="PTHR10209">
    <property type="entry name" value="OXIDOREDUCTASE, 2OG-FE II OXYGENASE FAMILY PROTEIN"/>
    <property type="match status" value="1"/>
</dbReference>
<dbReference type="STRING" id="4565.A0A3B6LZ03"/>
<reference evidence="8" key="2">
    <citation type="submission" date="2018-10" db="UniProtKB">
        <authorList>
            <consortium name="EnsemblPlants"/>
        </authorList>
    </citation>
    <scope>IDENTIFICATION</scope>
</reference>
<keyword evidence="4 6" id="KW-0560">Oxidoreductase</keyword>
<dbReference type="EnsemblPlants" id="TraesCS5B02G565900.1">
    <property type="protein sequence ID" value="TraesCS5B02G565900.1.cds1"/>
    <property type="gene ID" value="TraesCS5B02G565900"/>
</dbReference>
<reference evidence="8" key="1">
    <citation type="submission" date="2018-08" db="EMBL/GenBank/DDBJ databases">
        <authorList>
            <person name="Rossello M."/>
        </authorList>
    </citation>
    <scope>NUCLEOTIDE SEQUENCE [LARGE SCALE GENOMIC DNA]</scope>
    <source>
        <strain evidence="8">cv. Chinese Spring</strain>
    </source>
</reference>
<comment type="cofactor">
    <cofactor evidence="1">
        <name>Fe cation</name>
        <dbReference type="ChEBI" id="CHEBI:24875"/>
    </cofactor>
</comment>
<dbReference type="Gene3D" id="2.60.120.330">
    <property type="entry name" value="B-lactam Antibiotic, Isopenicillin N Synthase, Chain"/>
    <property type="match status" value="1"/>
</dbReference>
<dbReference type="Gramene" id="TraesPARA_EIv1.0_2661410.1">
    <property type="protein sequence ID" value="TraesPARA_EIv1.0_2661410.1.CDS1"/>
    <property type="gene ID" value="TraesPARA_EIv1.0_2661410"/>
</dbReference>
<dbReference type="Gramene" id="TraesCLE_scaffold_044384_01G000100.1">
    <property type="protein sequence ID" value="TraesCLE_scaffold_044384_01G000100.1"/>
    <property type="gene ID" value="TraesCLE_scaffold_044384_01G000100"/>
</dbReference>
<keyword evidence="3 6" id="KW-0479">Metal-binding</keyword>
<dbReference type="PROSITE" id="PS51471">
    <property type="entry name" value="FE2OG_OXY"/>
    <property type="match status" value="1"/>
</dbReference>
<dbReference type="Gramene" id="TraesMACUn03G04569000.1">
    <property type="protein sequence ID" value="TraesMACUn03G04569000.1.CDS1"/>
    <property type="gene ID" value="TraesMACUn03G04569000"/>
</dbReference>
<dbReference type="Gramene" id="TraesPARA_EIv1.0_2661390.1">
    <property type="protein sequence ID" value="TraesPARA_EIv1.0_2661390.1.CDS1"/>
    <property type="gene ID" value="TraesPARA_EIv1.0_2661390"/>
</dbReference>
<evidence type="ECO:0000259" key="7">
    <source>
        <dbReference type="PROSITE" id="PS51471"/>
    </source>
</evidence>